<comment type="caution">
    <text evidence="2">The sequence shown here is derived from an EMBL/GenBank/DDBJ whole genome shotgun (WGS) entry which is preliminary data.</text>
</comment>
<keyword evidence="1" id="KW-0732">Signal</keyword>
<feature type="chain" id="PRO_5031132734" description="Ig-like domain-containing protein" evidence="1">
    <location>
        <begin position="25"/>
        <end position="1050"/>
    </location>
</feature>
<proteinExistence type="predicted"/>
<name>A0A7X9RWR6_9BACT</name>
<protein>
    <recommendedName>
        <fullName evidence="4">Ig-like domain-containing protein</fullName>
    </recommendedName>
</protein>
<evidence type="ECO:0000313" key="2">
    <source>
        <dbReference type="EMBL" id="NME70114.1"/>
    </source>
</evidence>
<dbReference type="AlphaFoldDB" id="A0A7X9RWR6"/>
<sequence>MKFQLKYIFSFLFLSLFFQYNSLAQVGVNIEEGELTNKREIQLNINIPEAYKMKISENFDFSDCEWIGYQNTYFWTLSEGDGAKEVFLKFRLKTGVTTDTFVGFIHLDTKPPYRGRVNFSRGNYTKYRSVEIDFKCEEATWMNISNTGIFNKADWRPFRKHLNSWLLPSGDGIKKIYVKFKDDAGNETKVYVDHIKLDTKAPIPQSIDIVADYAVVDEETGIMYVNSHNRQVALEMRAKGAEYMKVSNSLNFYGQKWRRYRDYMEDWLMEDDVYEGYKRVYIRFRDKAGNESGLINTAIYIDTKPPINPRIAINNGDEYTKSTNVSLQLHATDAVEMRLSNDKAFHTAGEWEPFSKVKMWTLAEGETGDREVWVKYRDRAKNQSRPIMTKIRYDKDSPTNGMVQVFGDGKTTDNKIRARVKAKDALMMKVALAENFENAHWREFSTVPFDVFIGNQAGYRVLKAQFRDRARNVSEIYADSIFKEVRPLSPRISIDNNKEYNTRLDGKVELSLFCLNATHMKIGDDELLENSEWQEYTNKVIYHLKEPDGIKTLYAKFKSETETISQTVSDKINWDKTPPFNSSIELKVLPTESRIYYTKDYIAQVKSETAVAMQITEDSTFYTASWMPYTELPFFYGMSVKGGPIGYRTLYVRFKDFAGNISEPLVEKLYFDATSPQDLHVNINVPDLPEQIAVPSQFTFIRDVALDMEFKADSAYYMRISDHPYWIGAEWLPYDEEYNYPLMGDEGKKRIFIQFKDDHDNVTRIIKKDIVWDRDPPSQPQLIIDKGQHYTRASNREVILNPICMGADFMVISNNPDFSDGYWTHYRSRVRWLLTEGDGEKTIYAKFYDYAGNESFETRGQIILDRTVPMATEISINDNEVSTNSLEVNLKLNAENATEMIICNDYSFASPSTWEPFRRTKKWKINNQDGEAKVYFKVKNQAGTVSEPISASIILDTSHPILHHMEFNDRATGTESLTVTVKTKVTDDTVEMQLSNSNDFSSAQWINYKPEVEWTLAGRGRQYVWVRFKDENGNISQALSKDIVVFENVK</sequence>
<reference evidence="2 3" key="1">
    <citation type="submission" date="2020-04" db="EMBL/GenBank/DDBJ databases">
        <title>Flammeovirga sp. SR4, a novel species isolated from seawater.</title>
        <authorList>
            <person name="Wang X."/>
        </authorList>
    </citation>
    <scope>NUCLEOTIDE SEQUENCE [LARGE SCALE GENOMIC DNA]</scope>
    <source>
        <strain evidence="2 3">ATCC 23126</strain>
    </source>
</reference>
<accession>A0A7X9RWR6</accession>
<feature type="signal peptide" evidence="1">
    <location>
        <begin position="1"/>
        <end position="24"/>
    </location>
</feature>
<keyword evidence="3" id="KW-1185">Reference proteome</keyword>
<evidence type="ECO:0000256" key="1">
    <source>
        <dbReference type="SAM" id="SignalP"/>
    </source>
</evidence>
<evidence type="ECO:0008006" key="4">
    <source>
        <dbReference type="Google" id="ProtNLM"/>
    </source>
</evidence>
<dbReference type="Proteomes" id="UP000576082">
    <property type="component" value="Unassembled WGS sequence"/>
</dbReference>
<evidence type="ECO:0000313" key="3">
    <source>
        <dbReference type="Proteomes" id="UP000576082"/>
    </source>
</evidence>
<dbReference type="RefSeq" id="WP_169658356.1">
    <property type="nucleotide sequence ID" value="NZ_JABANE010000055.1"/>
</dbReference>
<dbReference type="EMBL" id="JABANE010000055">
    <property type="protein sequence ID" value="NME70114.1"/>
    <property type="molecule type" value="Genomic_DNA"/>
</dbReference>
<gene>
    <name evidence="2" type="ORF">HHU12_19220</name>
</gene>
<organism evidence="2 3">
    <name type="scientific">Flammeovirga aprica JL-4</name>
    <dbReference type="NCBI Taxonomy" id="694437"/>
    <lineage>
        <taxon>Bacteria</taxon>
        <taxon>Pseudomonadati</taxon>
        <taxon>Bacteroidota</taxon>
        <taxon>Cytophagia</taxon>
        <taxon>Cytophagales</taxon>
        <taxon>Flammeovirgaceae</taxon>
        <taxon>Flammeovirga</taxon>
    </lineage>
</organism>